<protein>
    <submittedName>
        <fullName evidence="1">Uncharacterized protein</fullName>
    </submittedName>
</protein>
<sequence>MGIIGFLRVASFYRMVILGDGLQYSMNDLFA</sequence>
<proteinExistence type="predicted"/>
<name>A0A2P2IWW8_RHIMU</name>
<evidence type="ECO:0000313" key="1">
    <source>
        <dbReference type="EMBL" id="MBW85714.1"/>
    </source>
</evidence>
<accession>A0A2P2IWW8</accession>
<organism evidence="1">
    <name type="scientific">Rhizophora mucronata</name>
    <name type="common">Asiatic mangrove</name>
    <dbReference type="NCBI Taxonomy" id="61149"/>
    <lineage>
        <taxon>Eukaryota</taxon>
        <taxon>Viridiplantae</taxon>
        <taxon>Streptophyta</taxon>
        <taxon>Embryophyta</taxon>
        <taxon>Tracheophyta</taxon>
        <taxon>Spermatophyta</taxon>
        <taxon>Magnoliopsida</taxon>
        <taxon>eudicotyledons</taxon>
        <taxon>Gunneridae</taxon>
        <taxon>Pentapetalae</taxon>
        <taxon>rosids</taxon>
        <taxon>fabids</taxon>
        <taxon>Malpighiales</taxon>
        <taxon>Rhizophoraceae</taxon>
        <taxon>Rhizophora</taxon>
    </lineage>
</organism>
<reference evidence="1" key="1">
    <citation type="submission" date="2018-02" db="EMBL/GenBank/DDBJ databases">
        <title>Rhizophora mucronata_Transcriptome.</title>
        <authorList>
            <person name="Meera S.P."/>
            <person name="Sreeshan A."/>
            <person name="Augustine A."/>
        </authorList>
    </citation>
    <scope>NUCLEOTIDE SEQUENCE</scope>
    <source>
        <tissue evidence="1">Leaf</tissue>
    </source>
</reference>
<dbReference type="EMBL" id="GGEC01005231">
    <property type="protein sequence ID" value="MBW85714.1"/>
    <property type="molecule type" value="Transcribed_RNA"/>
</dbReference>
<dbReference type="AlphaFoldDB" id="A0A2P2IWW8"/>